<dbReference type="Proteomes" id="UP000033140">
    <property type="component" value="Unassembled WGS sequence"/>
</dbReference>
<protein>
    <recommendedName>
        <fullName evidence="1">DNA/RNA-binding protein Alba-like domain-containing protein</fullName>
    </recommendedName>
</protein>
<reference evidence="2 3" key="2">
    <citation type="journal article" date="2014" name="J. Gen. Appl. Microbiol.">
        <title>The early diverging ascomycetous budding yeast Saitoella complicata has three histone deacetylases belonging to the Clr6, Hos2, and Rpd3 lineages.</title>
        <authorList>
            <person name="Nishida H."/>
            <person name="Matsumoto T."/>
            <person name="Kondo S."/>
            <person name="Hamamoto M."/>
            <person name="Yoshikawa H."/>
        </authorList>
    </citation>
    <scope>NUCLEOTIDE SEQUENCE [LARGE SCALE GENOMIC DNA]</scope>
    <source>
        <strain evidence="2 3">NRRL Y-17804</strain>
    </source>
</reference>
<dbReference type="InterPro" id="IPR036882">
    <property type="entry name" value="Alba-like_dom_sf"/>
</dbReference>
<proteinExistence type="predicted"/>
<dbReference type="GO" id="GO:0003676">
    <property type="term" value="F:nucleic acid binding"/>
    <property type="evidence" value="ECO:0007669"/>
    <property type="project" value="InterPro"/>
</dbReference>
<evidence type="ECO:0000259" key="1">
    <source>
        <dbReference type="Pfam" id="PF01918"/>
    </source>
</evidence>
<sequence>MSETESSALTAIVIKQNASIESTVDRALAILLSDDASVPSATGNAITIQGAGSVTTKAITIVEIIKRRLEEAQLKWWQYNELDGVEPPKTEADEIMEQGRLSGLSLEKKTEHKKPRLTMTISLTPLDGRGKASQSIRLSIIAFLSFPLACCRSSSRRLSQQRSWVSYRRPNILG</sequence>
<comment type="caution">
    <text evidence="2">The sequence shown here is derived from an EMBL/GenBank/DDBJ whole genome shotgun (WGS) entry which is preliminary data.</text>
</comment>
<dbReference type="Pfam" id="PF01918">
    <property type="entry name" value="Alba"/>
    <property type="match status" value="1"/>
</dbReference>
<gene>
    <name evidence="2" type="ORF">G7K_2747-t1</name>
</gene>
<evidence type="ECO:0000313" key="2">
    <source>
        <dbReference type="EMBL" id="GAO48574.1"/>
    </source>
</evidence>
<organism evidence="2 3">
    <name type="scientific">Saitoella complicata (strain BCRC 22490 / CBS 7301 / JCM 7358 / NBRC 10748 / NRRL Y-17804)</name>
    <dbReference type="NCBI Taxonomy" id="698492"/>
    <lineage>
        <taxon>Eukaryota</taxon>
        <taxon>Fungi</taxon>
        <taxon>Dikarya</taxon>
        <taxon>Ascomycota</taxon>
        <taxon>Taphrinomycotina</taxon>
        <taxon>Taphrinomycotina incertae sedis</taxon>
        <taxon>Saitoella</taxon>
    </lineage>
</organism>
<dbReference type="AlphaFoldDB" id="A0A0E9NFF6"/>
<keyword evidence="3" id="KW-1185">Reference proteome</keyword>
<evidence type="ECO:0000313" key="3">
    <source>
        <dbReference type="Proteomes" id="UP000033140"/>
    </source>
</evidence>
<accession>A0A0E9NFF6</accession>
<feature type="domain" description="DNA/RNA-binding protein Alba-like" evidence="1">
    <location>
        <begin position="12"/>
        <end position="83"/>
    </location>
</feature>
<dbReference type="EMBL" id="BACD03000015">
    <property type="protein sequence ID" value="GAO48574.1"/>
    <property type="molecule type" value="Genomic_DNA"/>
</dbReference>
<dbReference type="InterPro" id="IPR002775">
    <property type="entry name" value="DNA/RNA-bd_Alba-like"/>
</dbReference>
<dbReference type="Gene3D" id="3.30.110.20">
    <property type="entry name" value="Alba-like domain"/>
    <property type="match status" value="1"/>
</dbReference>
<reference evidence="2 3" key="3">
    <citation type="journal article" date="2015" name="Genome Announc.">
        <title>Draft Genome Sequence of the Archiascomycetous Yeast Saitoella complicata.</title>
        <authorList>
            <person name="Yamauchi K."/>
            <person name="Kondo S."/>
            <person name="Hamamoto M."/>
            <person name="Takahashi Y."/>
            <person name="Ogura Y."/>
            <person name="Hayashi T."/>
            <person name="Nishida H."/>
        </authorList>
    </citation>
    <scope>NUCLEOTIDE SEQUENCE [LARGE SCALE GENOMIC DNA]</scope>
    <source>
        <strain evidence="2 3">NRRL Y-17804</strain>
    </source>
</reference>
<reference evidence="2 3" key="1">
    <citation type="journal article" date="2011" name="J. Gen. Appl. Microbiol.">
        <title>Draft genome sequencing of the enigmatic yeast Saitoella complicata.</title>
        <authorList>
            <person name="Nishida H."/>
            <person name="Hamamoto M."/>
            <person name="Sugiyama J."/>
        </authorList>
    </citation>
    <scope>NUCLEOTIDE SEQUENCE [LARGE SCALE GENOMIC DNA]</scope>
    <source>
        <strain evidence="2 3">NRRL Y-17804</strain>
    </source>
</reference>
<dbReference type="SUPFAM" id="SSF82704">
    <property type="entry name" value="AlbA-like"/>
    <property type="match status" value="1"/>
</dbReference>
<name>A0A0E9NFF6_SAICN</name>